<dbReference type="CTD" id="3896792"/>
<feature type="chain" id="PRO_5004242525" evidence="1">
    <location>
        <begin position="18"/>
        <end position="132"/>
    </location>
</feature>
<feature type="signal peptide" evidence="1">
    <location>
        <begin position="1"/>
        <end position="17"/>
    </location>
</feature>
<accession>Q4R131</accession>
<evidence type="ECO:0000313" key="3">
    <source>
        <dbReference type="Proteomes" id="UP000001940"/>
    </source>
</evidence>
<dbReference type="WormBase" id="C09G12.17">
    <property type="protein sequence ID" value="CE38775"/>
    <property type="gene ID" value="WBGene00044470"/>
</dbReference>
<evidence type="ECO:0000256" key="1">
    <source>
        <dbReference type="SAM" id="SignalP"/>
    </source>
</evidence>
<sequence>MRILLVLFPIFLKFSDSCAPTSTTTPIVCPCTTSEVELLNRIDGSPEGTESIQPVGSVTTADSNGCPTVYSITCNPPDTNPTATVSMMFQDQISGPITGPTLSLTCTDGNWLYLDEFNGQTLVVSVSCQWSP</sequence>
<dbReference type="FunCoup" id="Q4R131">
    <property type="interactions" value="289"/>
</dbReference>
<name>Q4R131_CAEEL</name>
<gene>
    <name evidence="2 4" type="ORF">C09G12.17</name>
    <name evidence="2" type="ORF">CELE_C09G12.17</name>
</gene>
<keyword evidence="1" id="KW-0732">Signal</keyword>
<dbReference type="OMA" id="TADSNGC"/>
<reference evidence="2 3" key="1">
    <citation type="journal article" date="1998" name="Science">
        <title>Genome sequence of the nematode C. elegans: a platform for investigating biology.</title>
        <authorList>
            <consortium name="The C. elegans sequencing consortium"/>
            <person name="Sulson J.E."/>
            <person name="Waterston R."/>
        </authorList>
    </citation>
    <scope>NUCLEOTIDE SEQUENCE [LARGE SCALE GENOMIC DNA]</scope>
    <source>
        <strain evidence="2 3">Bristol N2</strain>
    </source>
</reference>
<proteinExistence type="predicted"/>
<dbReference type="AlphaFoldDB" id="Q4R131"/>
<dbReference type="KEGG" id="cel:CELE_C09G12.17"/>
<organism evidence="2 3">
    <name type="scientific">Caenorhabditis elegans</name>
    <dbReference type="NCBI Taxonomy" id="6239"/>
    <lineage>
        <taxon>Eukaryota</taxon>
        <taxon>Metazoa</taxon>
        <taxon>Ecdysozoa</taxon>
        <taxon>Nematoda</taxon>
        <taxon>Chromadorea</taxon>
        <taxon>Rhabditida</taxon>
        <taxon>Rhabditina</taxon>
        <taxon>Rhabditomorpha</taxon>
        <taxon>Rhabditoidea</taxon>
        <taxon>Rhabditidae</taxon>
        <taxon>Peloderinae</taxon>
        <taxon>Caenorhabditis</taxon>
    </lineage>
</organism>
<evidence type="ECO:0000313" key="4">
    <source>
        <dbReference type="WormBase" id="C09G12.17"/>
    </source>
</evidence>
<dbReference type="PaxDb" id="6239-C09G12.17"/>
<dbReference type="OrthoDB" id="5813433at2759"/>
<dbReference type="AGR" id="WB:WBGene00044470"/>
<dbReference type="Proteomes" id="UP000001940">
    <property type="component" value="Chromosome IV"/>
</dbReference>
<dbReference type="HOGENOM" id="CLU_1918938_0_0_1"/>
<dbReference type="RefSeq" id="NP_001033393.1">
    <property type="nucleotide sequence ID" value="NM_001038304.2"/>
</dbReference>
<dbReference type="UCSC" id="C09G12.17">
    <property type="organism name" value="c. elegans"/>
</dbReference>
<dbReference type="InParanoid" id="Q4R131"/>
<keyword evidence="3" id="KW-1185">Reference proteome</keyword>
<protein>
    <submittedName>
        <fullName evidence="2">C6 domain-containing protein</fullName>
    </submittedName>
</protein>
<dbReference type="Bgee" id="WBGene00044470">
    <property type="expression patterns" value="Expressed in embryo and 1 other cell type or tissue"/>
</dbReference>
<dbReference type="eggNOG" id="ENOG502TIQK">
    <property type="taxonomic scope" value="Eukaryota"/>
</dbReference>
<dbReference type="EMBL" id="BX284604">
    <property type="protein sequence ID" value="CCD64030.1"/>
    <property type="molecule type" value="Genomic_DNA"/>
</dbReference>
<evidence type="ECO:0000313" key="2">
    <source>
        <dbReference type="EMBL" id="CCD64030.1"/>
    </source>
</evidence>
<dbReference type="GeneID" id="3896792"/>